<evidence type="ECO:0000256" key="1">
    <source>
        <dbReference type="SAM" id="MobiDB-lite"/>
    </source>
</evidence>
<dbReference type="EMBL" id="JAFREL020000001">
    <property type="protein sequence ID" value="MEO1769347.1"/>
    <property type="molecule type" value="Genomic_DNA"/>
</dbReference>
<keyword evidence="2" id="KW-0472">Membrane</keyword>
<evidence type="ECO:0000313" key="4">
    <source>
        <dbReference type="Proteomes" id="UP000664357"/>
    </source>
</evidence>
<name>A0ABV0ENB5_9ENTE</name>
<keyword evidence="2" id="KW-1133">Transmembrane helix</keyword>
<reference evidence="3 4" key="1">
    <citation type="submission" date="2021-03" db="EMBL/GenBank/DDBJ databases">
        <authorList>
            <person name="Gilmore M.S."/>
            <person name="Schwartzman J."/>
            <person name="Van Tyne D."/>
            <person name="Martin M."/>
            <person name="Earl A.M."/>
            <person name="Manson A.L."/>
            <person name="Straub T."/>
            <person name="Salamzade R."/>
            <person name="Saavedra J."/>
            <person name="Lebreton F."/>
            <person name="Prichula J."/>
            <person name="Schaufler K."/>
            <person name="Gaca A."/>
            <person name="Sgardioli B."/>
            <person name="Wagenaar J."/>
            <person name="Strong T."/>
        </authorList>
    </citation>
    <scope>NUCLEOTIDE SEQUENCE [LARGE SCALE GENOMIC DNA]</scope>
    <source>
        <strain evidence="3 4">665A</strain>
    </source>
</reference>
<keyword evidence="2" id="KW-0812">Transmembrane</keyword>
<reference evidence="3 4" key="2">
    <citation type="submission" date="2024-02" db="EMBL/GenBank/DDBJ databases">
        <title>The Genome Sequence of Enterococcus sp. DIV0159.</title>
        <authorList>
            <person name="Earl A."/>
            <person name="Manson A."/>
            <person name="Gilmore M."/>
            <person name="Sanders J."/>
            <person name="Shea T."/>
            <person name="Howe W."/>
            <person name="Livny J."/>
            <person name="Cuomo C."/>
            <person name="Neafsey D."/>
            <person name="Birren B."/>
        </authorList>
    </citation>
    <scope>NUCLEOTIDE SEQUENCE [LARGE SCALE GENOMIC DNA]</scope>
    <source>
        <strain evidence="3 4">665A</strain>
    </source>
</reference>
<feature type="transmembrane region" description="Helical" evidence="2">
    <location>
        <begin position="12"/>
        <end position="29"/>
    </location>
</feature>
<dbReference type="Proteomes" id="UP000664357">
    <property type="component" value="Unassembled WGS sequence"/>
</dbReference>
<organism evidence="3 4">
    <name type="scientific">Candidatus Enterococcus ferrettii</name>
    <dbReference type="NCBI Taxonomy" id="2815324"/>
    <lineage>
        <taxon>Bacteria</taxon>
        <taxon>Bacillati</taxon>
        <taxon>Bacillota</taxon>
        <taxon>Bacilli</taxon>
        <taxon>Lactobacillales</taxon>
        <taxon>Enterococcaceae</taxon>
        <taxon>Enterococcus</taxon>
    </lineage>
</organism>
<comment type="caution">
    <text evidence="3">The sequence shown here is derived from an EMBL/GenBank/DDBJ whole genome shotgun (WGS) entry which is preliminary data.</text>
</comment>
<proteinExistence type="predicted"/>
<protein>
    <submittedName>
        <fullName evidence="3">Uncharacterized protein</fullName>
    </submittedName>
</protein>
<gene>
    <name evidence="3" type="ORF">JZO67_001298</name>
</gene>
<keyword evidence="4" id="KW-1185">Reference proteome</keyword>
<evidence type="ECO:0000313" key="3">
    <source>
        <dbReference type="EMBL" id="MEO1769347.1"/>
    </source>
</evidence>
<dbReference type="RefSeq" id="WP_347298793.1">
    <property type="nucleotide sequence ID" value="NZ_JAFREL020000001.1"/>
</dbReference>
<evidence type="ECO:0000256" key="2">
    <source>
        <dbReference type="SAM" id="Phobius"/>
    </source>
</evidence>
<feature type="region of interest" description="Disordered" evidence="1">
    <location>
        <begin position="118"/>
        <end position="143"/>
    </location>
</feature>
<accession>A0ABV0ENB5</accession>
<sequence>MRKKLNLKRVGVIVFPLLLIIGILVVMIPRGDRLKASNENPFVSITTGEEAAPATGFETQEESAELTLKSTTTTVVKIPMNSQFEVLPIGESGNEVSLPEMSQEEFTQKETLKSWQSQLTEASAEVTEETEQTEETTTSSEIPKVELVPYLQVDIGNGNKDLYLN</sequence>